<proteinExistence type="predicted"/>
<dbReference type="GeneID" id="93229103"/>
<dbReference type="InterPro" id="IPR009270">
    <property type="entry name" value="DUF927"/>
</dbReference>
<protein>
    <submittedName>
        <fullName evidence="3">Uncharacterized protein (DUF927 family)</fullName>
    </submittedName>
</protein>
<dbReference type="Pfam" id="PF18662">
    <property type="entry name" value="HTH_56"/>
    <property type="match status" value="1"/>
</dbReference>
<evidence type="ECO:0000313" key="3">
    <source>
        <dbReference type="EMBL" id="PVY47043.1"/>
    </source>
</evidence>
<dbReference type="Pfam" id="PF06048">
    <property type="entry name" value="DUF927"/>
    <property type="match status" value="1"/>
</dbReference>
<dbReference type="AlphaFoldDB" id="A0A2U1BEJ9"/>
<evidence type="ECO:0000259" key="1">
    <source>
        <dbReference type="Pfam" id="PF06048"/>
    </source>
</evidence>
<name>A0A2U1BEJ9_9FIRM</name>
<dbReference type="Proteomes" id="UP000245778">
    <property type="component" value="Unassembled WGS sequence"/>
</dbReference>
<dbReference type="RefSeq" id="WP_165366599.1">
    <property type="nucleotide sequence ID" value="NZ_CP011524.1"/>
</dbReference>
<sequence>MGYEYEKDDFLTPAPYEQLYKSAKEPFRHARELEALASYAASKGFKGFKGMYRAYVTTMREQRDTVYVDNVTAFDGQPMELNAGDWEADEGGVCRKAGYGYETACPHPVMPVERLVNIDTGEERVRVAYRKGTQWRSTIVEKVVLANANRVTDLARLGIAVTSQNARAFVEYMNDLENLNYDRIPERKSIGRFGYISGEGFSPFVDGLIFDGDANFKTMFHAVRAEGSREEWERVALECRGMSTTARIILAASFASALLEPLGALPFFVHLWGVDSGTGKTVALMLAASVWADPVMGAYVKTFDATVVGSEKTAAFLNHLPLCLDELQLARDSRGRLQFDVYKLAQGVGRTRGNRGGGVDMTPTWHNCILTTGESPLTGQNAGAGAVNRVIDIECRASEAVITDGIRISSSLKRNFGFAGREFVGKLYEPGVIDRVVSEYQVLFRTLSANDTTEKQAMAAAAVIEADRLANEWVFAGKAVPLSEAEVSSFLASKAAVSAGDRAYHYLCDWAVQNANKLCGRSETLEVLGAIEPGRAYIVRSVFDRVVSDAGFSTAATLSYLKSNDLIETRGRNYTRGKRINGQLTECVSLKLEEIVDDVDREEAELPL</sequence>
<feature type="domain" description="Cch helix turn helix" evidence="2">
    <location>
        <begin position="498"/>
        <end position="593"/>
    </location>
</feature>
<dbReference type="InterPro" id="IPR040538">
    <property type="entry name" value="Cch_HTH"/>
</dbReference>
<feature type="domain" description="DUF927" evidence="1">
    <location>
        <begin position="99"/>
        <end position="359"/>
    </location>
</feature>
<organism evidence="3 4">
    <name type="scientific">Intestinimonas butyriciproducens</name>
    <dbReference type="NCBI Taxonomy" id="1297617"/>
    <lineage>
        <taxon>Bacteria</taxon>
        <taxon>Bacillati</taxon>
        <taxon>Bacillota</taxon>
        <taxon>Clostridia</taxon>
        <taxon>Eubacteriales</taxon>
        <taxon>Intestinimonas</taxon>
    </lineage>
</organism>
<evidence type="ECO:0000259" key="2">
    <source>
        <dbReference type="Pfam" id="PF18662"/>
    </source>
</evidence>
<evidence type="ECO:0000313" key="4">
    <source>
        <dbReference type="Proteomes" id="UP000245778"/>
    </source>
</evidence>
<gene>
    <name evidence="3" type="ORF">C7373_11146</name>
</gene>
<comment type="caution">
    <text evidence="3">The sequence shown here is derived from an EMBL/GenBank/DDBJ whole genome shotgun (WGS) entry which is preliminary data.</text>
</comment>
<dbReference type="EMBL" id="QEKK01000011">
    <property type="protein sequence ID" value="PVY47043.1"/>
    <property type="molecule type" value="Genomic_DNA"/>
</dbReference>
<reference evidence="3 4" key="1">
    <citation type="submission" date="2018-04" db="EMBL/GenBank/DDBJ databases">
        <title>Genomic Encyclopedia of Type Strains, Phase IV (KMG-IV): sequencing the most valuable type-strain genomes for metagenomic binning, comparative biology and taxonomic classification.</title>
        <authorList>
            <person name="Goeker M."/>
        </authorList>
    </citation>
    <scope>NUCLEOTIDE SEQUENCE [LARGE SCALE GENOMIC DNA]</scope>
    <source>
        <strain evidence="3 4">DSM 26588</strain>
    </source>
</reference>
<accession>A0A2U1BEJ9</accession>